<evidence type="ECO:0000313" key="7">
    <source>
        <dbReference type="Proteomes" id="UP001385951"/>
    </source>
</evidence>
<evidence type="ECO:0000256" key="4">
    <source>
        <dbReference type="ARBA" id="ARBA00023002"/>
    </source>
</evidence>
<dbReference type="Gene3D" id="2.40.30.10">
    <property type="entry name" value="Translation factors"/>
    <property type="match status" value="1"/>
</dbReference>
<dbReference type="Proteomes" id="UP001385951">
    <property type="component" value="Unassembled WGS sequence"/>
</dbReference>
<dbReference type="InterPro" id="IPR001433">
    <property type="entry name" value="OxRdtase_FAD/NAD-bd"/>
</dbReference>
<dbReference type="GO" id="GO:0005829">
    <property type="term" value="C:cytosol"/>
    <property type="evidence" value="ECO:0007669"/>
    <property type="project" value="TreeGrafter"/>
</dbReference>
<gene>
    <name evidence="6" type="ORF">QCA50_019898</name>
</gene>
<feature type="domain" description="FAD-binding FR-type" evidence="5">
    <location>
        <begin position="61"/>
        <end position="190"/>
    </location>
</feature>
<keyword evidence="4" id="KW-0560">Oxidoreductase</keyword>
<protein>
    <recommendedName>
        <fullName evidence="5">FAD-binding FR-type domain-containing protein</fullName>
    </recommendedName>
</protein>
<dbReference type="InterPro" id="IPR003097">
    <property type="entry name" value="CysJ-like_FAD-binding"/>
</dbReference>
<evidence type="ECO:0000256" key="1">
    <source>
        <dbReference type="ARBA" id="ARBA00001974"/>
    </source>
</evidence>
<dbReference type="PANTHER" id="PTHR19384">
    <property type="entry name" value="NITRIC OXIDE SYNTHASE-RELATED"/>
    <property type="match status" value="1"/>
</dbReference>
<dbReference type="Pfam" id="PF00175">
    <property type="entry name" value="NAD_binding_1"/>
    <property type="match status" value="1"/>
</dbReference>
<keyword evidence="2" id="KW-0285">Flavoprotein</keyword>
<sequence>MTGIRTLRIMIHDRYEPGDVAVIHPYAPSAEVESFLISMGYSNIADEPYEIRHNLPDQSLPDHLPSTITLRESRTGETRRVSLREGADELYEYCQRVRRTIREVMEEFRNCKIPKEYIFDVFPHLRPREFSIASSVIRHPRRVELCIAIVQYRTKLRIPRKGVATTYLASLQPGDKIPVGIKKGGLISLPKDVHVPIICIGPGTGIAPARSIIEQRVLQGSNENTLYQGCRSATKDQHYRSEFENLASQGHIVYRVACSRDSPEGVKRTYVQDLIAQDSERIWELVGQKNAWVFISGYVPHAGFLYSLLIFSPHKIIK</sequence>
<dbReference type="InterPro" id="IPR039261">
    <property type="entry name" value="FNR_nucleotide-bd"/>
</dbReference>
<dbReference type="InterPro" id="IPR017927">
    <property type="entry name" value="FAD-bd_FR_type"/>
</dbReference>
<dbReference type="InterPro" id="IPR023173">
    <property type="entry name" value="NADPH_Cyt_P450_Rdtase_alpha"/>
</dbReference>
<dbReference type="Gene3D" id="1.20.990.10">
    <property type="entry name" value="NADPH-cytochrome p450 Reductase, Chain A, domain 3"/>
    <property type="match status" value="1"/>
</dbReference>
<dbReference type="Pfam" id="PF00667">
    <property type="entry name" value="FAD_binding_1"/>
    <property type="match status" value="1"/>
</dbReference>
<dbReference type="GO" id="GO:0016491">
    <property type="term" value="F:oxidoreductase activity"/>
    <property type="evidence" value="ECO:0007669"/>
    <property type="project" value="UniProtKB-KW"/>
</dbReference>
<dbReference type="InterPro" id="IPR017938">
    <property type="entry name" value="Riboflavin_synthase-like_b-brl"/>
</dbReference>
<dbReference type="GO" id="GO:0010181">
    <property type="term" value="F:FMN binding"/>
    <property type="evidence" value="ECO:0007669"/>
    <property type="project" value="TreeGrafter"/>
</dbReference>
<reference evidence="6 7" key="1">
    <citation type="submission" date="2022-09" db="EMBL/GenBank/DDBJ databases">
        <authorList>
            <person name="Palmer J.M."/>
        </authorList>
    </citation>
    <scope>NUCLEOTIDE SEQUENCE [LARGE SCALE GENOMIC DNA]</scope>
    <source>
        <strain evidence="6 7">DSM 7382</strain>
    </source>
</reference>
<dbReference type="Gene3D" id="3.40.50.80">
    <property type="entry name" value="Nucleotide-binding domain of ferredoxin-NADP reductase (FNR) module"/>
    <property type="match status" value="1"/>
</dbReference>
<evidence type="ECO:0000259" key="5">
    <source>
        <dbReference type="PROSITE" id="PS51384"/>
    </source>
</evidence>
<keyword evidence="7" id="KW-1185">Reference proteome</keyword>
<evidence type="ECO:0000256" key="2">
    <source>
        <dbReference type="ARBA" id="ARBA00022630"/>
    </source>
</evidence>
<dbReference type="InterPro" id="IPR001709">
    <property type="entry name" value="Flavoprot_Pyr_Nucl_cyt_Rdtase"/>
</dbReference>
<comment type="caution">
    <text evidence="6">The sequence shown here is derived from an EMBL/GenBank/DDBJ whole genome shotgun (WGS) entry which is preliminary data.</text>
</comment>
<dbReference type="SUPFAM" id="SSF52343">
    <property type="entry name" value="Ferredoxin reductase-like, C-terminal NADP-linked domain"/>
    <property type="match status" value="1"/>
</dbReference>
<dbReference type="SUPFAM" id="SSF63380">
    <property type="entry name" value="Riboflavin synthase domain-like"/>
    <property type="match status" value="1"/>
</dbReference>
<proteinExistence type="predicted"/>
<organism evidence="6 7">
    <name type="scientific">Cerrena zonata</name>
    <dbReference type="NCBI Taxonomy" id="2478898"/>
    <lineage>
        <taxon>Eukaryota</taxon>
        <taxon>Fungi</taxon>
        <taxon>Dikarya</taxon>
        <taxon>Basidiomycota</taxon>
        <taxon>Agaricomycotina</taxon>
        <taxon>Agaricomycetes</taxon>
        <taxon>Polyporales</taxon>
        <taxon>Cerrenaceae</taxon>
        <taxon>Cerrena</taxon>
    </lineage>
</organism>
<keyword evidence="3" id="KW-0274">FAD</keyword>
<dbReference type="PROSITE" id="PS51384">
    <property type="entry name" value="FAD_FR"/>
    <property type="match status" value="1"/>
</dbReference>
<dbReference type="EMBL" id="JASBNA010000094">
    <property type="protein sequence ID" value="KAK7677189.1"/>
    <property type="molecule type" value="Genomic_DNA"/>
</dbReference>
<dbReference type="GO" id="GO:0050660">
    <property type="term" value="F:flavin adenine dinucleotide binding"/>
    <property type="evidence" value="ECO:0007669"/>
    <property type="project" value="TreeGrafter"/>
</dbReference>
<dbReference type="AlphaFoldDB" id="A0AAW0FCY8"/>
<evidence type="ECO:0000313" key="6">
    <source>
        <dbReference type="EMBL" id="KAK7677189.1"/>
    </source>
</evidence>
<accession>A0AAW0FCY8</accession>
<dbReference type="PANTHER" id="PTHR19384:SF10">
    <property type="entry name" value="NADPH-DEPENDENT DIFLAVIN OXIDOREDUCTASE 1"/>
    <property type="match status" value="1"/>
</dbReference>
<evidence type="ECO:0000256" key="3">
    <source>
        <dbReference type="ARBA" id="ARBA00022827"/>
    </source>
</evidence>
<comment type="cofactor">
    <cofactor evidence="1">
        <name>FAD</name>
        <dbReference type="ChEBI" id="CHEBI:57692"/>
    </cofactor>
</comment>
<dbReference type="PRINTS" id="PR00371">
    <property type="entry name" value="FPNCR"/>
</dbReference>
<name>A0AAW0FCY8_9APHY</name>